<sequence length="412" mass="47812">MECRTVIMLLLRGATLASKFLLVIFLAKFATYKNLADYTIIAVTISYLLFFLGFDFYTYSTREIIKKGFTKSGELLCNQLYLYISMYLILIPIVYGLNYFSVLSVGVLFYFVVITEHFAQECMRIIIINNKPVKANFQFFLRSSFWIYIYIAYCYWKATYSLDILLLFWLISNVCSIVYSVSEFKMINYKDDKIYRVDFKWIKKGVAIAIPLLVTTLMLRGGYVTDRYILKYLSSTEVLAVYSFYSNMSNALIAFIDAAVIMIFYPKVISAYNELNIEEYNKTLVLFKRNVVKVGCCSFFILSVAVPVICLFLNKSEFINSIIMFYILLTSAFIYSFSLVYHYELYARHKDFILFKCTFFSFLLTVIGQYVFASLFGGIGMAISILLFSLMLLSTKYLSIINIKKNECFGNS</sequence>
<keyword evidence="3 7" id="KW-0812">Transmembrane</keyword>
<dbReference type="InterPro" id="IPR050833">
    <property type="entry name" value="Poly_Biosynth_Transport"/>
</dbReference>
<evidence type="ECO:0000256" key="4">
    <source>
        <dbReference type="ARBA" id="ARBA00022989"/>
    </source>
</evidence>
<evidence type="ECO:0000256" key="3">
    <source>
        <dbReference type="ARBA" id="ARBA00022692"/>
    </source>
</evidence>
<feature type="transmembrane region" description="Helical" evidence="7">
    <location>
        <begin position="378"/>
        <end position="395"/>
    </location>
</feature>
<comment type="subcellular location">
    <subcellularLocation>
        <location evidence="1">Cell membrane</location>
        <topology evidence="1">Multi-pass membrane protein</topology>
    </subcellularLocation>
</comment>
<feature type="transmembrane region" description="Helical" evidence="7">
    <location>
        <begin position="139"/>
        <end position="158"/>
    </location>
</feature>
<dbReference type="EMBL" id="KJ755546">
    <property type="protein sequence ID" value="AIG62417.1"/>
    <property type="molecule type" value="Genomic_DNA"/>
</dbReference>
<dbReference type="RefSeq" id="WP_137532473.1">
    <property type="nucleotide sequence ID" value="NZ_BFZG01000015.1"/>
</dbReference>
<reference evidence="9" key="1">
    <citation type="journal article" date="2014" name="DNA Res.">
        <title>A complete view of the genetic diversity of the Escherichia coli O-antigen biosynthesis gene cluster.</title>
        <authorList>
            <person name="Iguchi A."/>
            <person name="Iyoda S."/>
            <person name="Kikuchi T."/>
            <person name="Ogura Y."/>
            <person name="Katsura K."/>
            <person name="Ohnishi M."/>
            <person name="Hayashi T."/>
            <person name="Thomson N.R."/>
        </authorList>
    </citation>
    <scope>NUCLEOTIDE SEQUENCE</scope>
    <source>
        <strain evidence="9">1111-55</strain>
    </source>
</reference>
<organism evidence="9">
    <name type="scientific">Escherichia coli</name>
    <dbReference type="NCBI Taxonomy" id="562"/>
    <lineage>
        <taxon>Bacteria</taxon>
        <taxon>Pseudomonadati</taxon>
        <taxon>Pseudomonadota</taxon>
        <taxon>Gammaproteobacteria</taxon>
        <taxon>Enterobacterales</taxon>
        <taxon>Enterobacteriaceae</taxon>
        <taxon>Escherichia</taxon>
    </lineage>
</organism>
<feature type="transmembrane region" description="Helical" evidence="7">
    <location>
        <begin position="38"/>
        <end position="59"/>
    </location>
</feature>
<keyword evidence="2" id="KW-1003">Cell membrane</keyword>
<feature type="transmembrane region" description="Helical" evidence="7">
    <location>
        <begin position="244"/>
        <end position="265"/>
    </location>
</feature>
<evidence type="ECO:0000256" key="7">
    <source>
        <dbReference type="SAM" id="Phobius"/>
    </source>
</evidence>
<evidence type="ECO:0000256" key="5">
    <source>
        <dbReference type="ARBA" id="ARBA00023136"/>
    </source>
</evidence>
<accession>A0A0A8J8L6</accession>
<feature type="transmembrane region" description="Helical" evidence="7">
    <location>
        <begin position="80"/>
        <end position="101"/>
    </location>
</feature>
<dbReference type="EMBL" id="AB812059">
    <property type="protein sequence ID" value="BAQ01700.1"/>
    <property type="molecule type" value="Genomic_DNA"/>
</dbReference>
<name>A0A0A8J8L6_ECOLX</name>
<dbReference type="PANTHER" id="PTHR30250">
    <property type="entry name" value="PST FAMILY PREDICTED COLANIC ACID TRANSPORTER"/>
    <property type="match status" value="1"/>
</dbReference>
<reference evidence="8" key="2">
    <citation type="journal article" date="2016" name="PLoS ONE">
        <title>Comparison of O-Antigen Gene Clusters of All O-Serogroups of Escherichia coli and Proposal for Adopting a New Nomenclature for O-Typing.</title>
        <authorList>
            <person name="DebRoy C."/>
            <person name="Fratamico P.M."/>
            <person name="Yan X."/>
            <person name="Baranzoni G."/>
            <person name="Liu Y."/>
            <person name="Needleman D.S."/>
            <person name="Tebbs R."/>
            <person name="O'Connell C.D."/>
            <person name="Allred A."/>
            <person name="Swimley M."/>
            <person name="Mwangi M."/>
            <person name="Kapur V."/>
            <person name="Raygoza Garay J.A."/>
            <person name="Roberts E.L."/>
            <person name="Katani R."/>
        </authorList>
    </citation>
    <scope>NUCLEOTIDE SEQUENCE</scope>
    <source>
        <strain evidence="8">1111-55</strain>
    </source>
</reference>
<feature type="transmembrane region" description="Helical" evidence="7">
    <location>
        <begin position="7"/>
        <end position="26"/>
    </location>
</feature>
<dbReference type="PANTHER" id="PTHR30250:SF11">
    <property type="entry name" value="O-ANTIGEN TRANSPORTER-RELATED"/>
    <property type="match status" value="1"/>
</dbReference>
<proteinExistence type="predicted"/>
<feature type="transmembrane region" description="Helical" evidence="7">
    <location>
        <begin position="164"/>
        <end position="184"/>
    </location>
</feature>
<keyword evidence="4 7" id="KW-1133">Transmembrane helix</keyword>
<feature type="transmembrane region" description="Helical" evidence="7">
    <location>
        <begin position="318"/>
        <end position="341"/>
    </location>
</feature>
<keyword evidence="5 7" id="KW-0472">Membrane</keyword>
<gene>
    <name evidence="9" type="primary">wzx</name>
</gene>
<evidence type="ECO:0000313" key="8">
    <source>
        <dbReference type="EMBL" id="AIG62417.1"/>
    </source>
</evidence>
<evidence type="ECO:0000256" key="1">
    <source>
        <dbReference type="ARBA" id="ARBA00004651"/>
    </source>
</evidence>
<evidence type="ECO:0000256" key="6">
    <source>
        <dbReference type="ARBA" id="ARBA00049738"/>
    </source>
</evidence>
<dbReference type="AlphaFoldDB" id="A0A0A8J8L6"/>
<feature type="transmembrane region" description="Helical" evidence="7">
    <location>
        <begin position="205"/>
        <end position="224"/>
    </location>
</feature>
<evidence type="ECO:0000256" key="2">
    <source>
        <dbReference type="ARBA" id="ARBA00022475"/>
    </source>
</evidence>
<protein>
    <recommendedName>
        <fullName evidence="6">Putative O-antigen transporter</fullName>
    </recommendedName>
</protein>
<dbReference type="GO" id="GO:0005886">
    <property type="term" value="C:plasma membrane"/>
    <property type="evidence" value="ECO:0007669"/>
    <property type="project" value="UniProtKB-SubCell"/>
</dbReference>
<feature type="transmembrane region" description="Helical" evidence="7">
    <location>
        <begin position="291"/>
        <end position="312"/>
    </location>
</feature>
<feature type="transmembrane region" description="Helical" evidence="7">
    <location>
        <begin position="353"/>
        <end position="372"/>
    </location>
</feature>
<feature type="transmembrane region" description="Helical" evidence="7">
    <location>
        <begin position="107"/>
        <end position="127"/>
    </location>
</feature>
<evidence type="ECO:0000313" key="9">
    <source>
        <dbReference type="EMBL" id="BAQ01700.1"/>
    </source>
</evidence>